<name>A0AAD7ZQK2_DIPPU</name>
<protein>
    <submittedName>
        <fullName evidence="1">Uncharacterized protein</fullName>
    </submittedName>
</protein>
<reference evidence="1" key="1">
    <citation type="journal article" date="2023" name="IScience">
        <title>Live-bearing cockroach genome reveals convergent evolutionary mechanisms linked to viviparity in insects and beyond.</title>
        <authorList>
            <person name="Fouks B."/>
            <person name="Harrison M.C."/>
            <person name="Mikhailova A.A."/>
            <person name="Marchal E."/>
            <person name="English S."/>
            <person name="Carruthers M."/>
            <person name="Jennings E.C."/>
            <person name="Chiamaka E.L."/>
            <person name="Frigard R.A."/>
            <person name="Pippel M."/>
            <person name="Attardo G.M."/>
            <person name="Benoit J.B."/>
            <person name="Bornberg-Bauer E."/>
            <person name="Tobe S.S."/>
        </authorList>
    </citation>
    <scope>NUCLEOTIDE SEQUENCE</scope>
    <source>
        <strain evidence="1">Stay&amp;Tobe</strain>
    </source>
</reference>
<dbReference type="AlphaFoldDB" id="A0AAD7ZQK2"/>
<proteinExistence type="predicted"/>
<gene>
    <name evidence="1" type="ORF">L9F63_020832</name>
</gene>
<dbReference type="EMBL" id="JASPKZ010007354">
    <property type="protein sequence ID" value="KAJ9584811.1"/>
    <property type="molecule type" value="Genomic_DNA"/>
</dbReference>
<dbReference type="Proteomes" id="UP001233999">
    <property type="component" value="Unassembled WGS sequence"/>
</dbReference>
<feature type="non-terminal residue" evidence="1">
    <location>
        <position position="248"/>
    </location>
</feature>
<accession>A0AAD7ZQK2</accession>
<keyword evidence="2" id="KW-1185">Reference proteome</keyword>
<comment type="caution">
    <text evidence="1">The sequence shown here is derived from an EMBL/GenBank/DDBJ whole genome shotgun (WGS) entry which is preliminary data.</text>
</comment>
<evidence type="ECO:0000313" key="2">
    <source>
        <dbReference type="Proteomes" id="UP001233999"/>
    </source>
</evidence>
<reference evidence="1" key="2">
    <citation type="submission" date="2023-05" db="EMBL/GenBank/DDBJ databases">
        <authorList>
            <person name="Fouks B."/>
        </authorList>
    </citation>
    <scope>NUCLEOTIDE SEQUENCE</scope>
    <source>
        <strain evidence="1">Stay&amp;Tobe</strain>
        <tissue evidence="1">Testes</tissue>
    </source>
</reference>
<evidence type="ECO:0000313" key="1">
    <source>
        <dbReference type="EMBL" id="KAJ9584811.1"/>
    </source>
</evidence>
<sequence length="248" mass="28750">NEPNNYGVRDANTVLQMAYPLEFESPVTLTCYLDVVVFAAMSRISYLDVVVFAAMSRIRNEPNNYGVRDANTVLQMAYVQNKFFRWQMSQIIMESATQIQFFRWPMSRIRNEPNNYGVRDANTVLQMAYADCHMKTPELNLSTNSVNQPQHRHTFLKFPELAHLVLFYNGQMDEKGYQLIVTPTVKVTVKTRTSTVEPRLSELLPLRCSERFGLFRHLLLFLAIPQKILVEMVVSGPWSKLTFGYMPY</sequence>
<feature type="non-terminal residue" evidence="1">
    <location>
        <position position="1"/>
    </location>
</feature>
<organism evidence="1 2">
    <name type="scientific">Diploptera punctata</name>
    <name type="common">Pacific beetle cockroach</name>
    <dbReference type="NCBI Taxonomy" id="6984"/>
    <lineage>
        <taxon>Eukaryota</taxon>
        <taxon>Metazoa</taxon>
        <taxon>Ecdysozoa</taxon>
        <taxon>Arthropoda</taxon>
        <taxon>Hexapoda</taxon>
        <taxon>Insecta</taxon>
        <taxon>Pterygota</taxon>
        <taxon>Neoptera</taxon>
        <taxon>Polyneoptera</taxon>
        <taxon>Dictyoptera</taxon>
        <taxon>Blattodea</taxon>
        <taxon>Blaberoidea</taxon>
        <taxon>Blaberidae</taxon>
        <taxon>Diplopterinae</taxon>
        <taxon>Diploptera</taxon>
    </lineage>
</organism>